<dbReference type="PANTHER" id="PTHR13116">
    <property type="entry name" value="ER MEMBRANE PROTEIN COMPLEX SUBUNIT 3"/>
    <property type="match status" value="1"/>
</dbReference>
<dbReference type="AlphaFoldDB" id="A0A2S5B389"/>
<evidence type="ECO:0000256" key="2">
    <source>
        <dbReference type="ARBA" id="ARBA00005376"/>
    </source>
</evidence>
<evidence type="ECO:0000256" key="6">
    <source>
        <dbReference type="ARBA" id="ARBA00023136"/>
    </source>
</evidence>
<organism evidence="8 9">
    <name type="scientific">Rhodotorula taiwanensis</name>
    <dbReference type="NCBI Taxonomy" id="741276"/>
    <lineage>
        <taxon>Eukaryota</taxon>
        <taxon>Fungi</taxon>
        <taxon>Dikarya</taxon>
        <taxon>Basidiomycota</taxon>
        <taxon>Pucciniomycotina</taxon>
        <taxon>Microbotryomycetes</taxon>
        <taxon>Sporidiobolales</taxon>
        <taxon>Sporidiobolaceae</taxon>
        <taxon>Rhodotorula</taxon>
    </lineage>
</organism>
<dbReference type="InterPro" id="IPR002809">
    <property type="entry name" value="EMC3/TMCO1"/>
</dbReference>
<dbReference type="EMBL" id="PJQD01000085">
    <property type="protein sequence ID" value="POY71237.1"/>
    <property type="molecule type" value="Genomic_DNA"/>
</dbReference>
<evidence type="ECO:0000256" key="7">
    <source>
        <dbReference type="SAM" id="Phobius"/>
    </source>
</evidence>
<dbReference type="SMART" id="SM01415">
    <property type="entry name" value="DUF106"/>
    <property type="match status" value="1"/>
</dbReference>
<dbReference type="Proteomes" id="UP000237144">
    <property type="component" value="Unassembled WGS sequence"/>
</dbReference>
<comment type="caution">
    <text evidence="8">The sequence shown here is derived from an EMBL/GenBank/DDBJ whole genome shotgun (WGS) entry which is preliminary data.</text>
</comment>
<comment type="subcellular location">
    <subcellularLocation>
        <location evidence="1">Membrane</location>
        <topology evidence="1">Multi-pass membrane protein</topology>
    </subcellularLocation>
</comment>
<dbReference type="OrthoDB" id="6745403at2759"/>
<dbReference type="Pfam" id="PF01956">
    <property type="entry name" value="EMC3_TMCO1"/>
    <property type="match status" value="1"/>
</dbReference>
<keyword evidence="9" id="KW-1185">Reference proteome</keyword>
<keyword evidence="4 7" id="KW-0812">Transmembrane</keyword>
<comment type="similarity">
    <text evidence="2">Belongs to the EMC3 family.</text>
</comment>
<evidence type="ECO:0000256" key="1">
    <source>
        <dbReference type="ARBA" id="ARBA00004141"/>
    </source>
</evidence>
<reference evidence="8 9" key="1">
    <citation type="journal article" date="2018" name="Front. Microbiol.">
        <title>Prospects for Fungal Bioremediation of Acidic Radioactive Waste Sites: Characterization and Genome Sequence of Rhodotorula taiwanensis MD1149.</title>
        <authorList>
            <person name="Tkavc R."/>
            <person name="Matrosova V.Y."/>
            <person name="Grichenko O.E."/>
            <person name="Gostincar C."/>
            <person name="Volpe R.P."/>
            <person name="Klimenkova P."/>
            <person name="Gaidamakova E.K."/>
            <person name="Zhou C.E."/>
            <person name="Stewart B.J."/>
            <person name="Lyman M.G."/>
            <person name="Malfatti S.A."/>
            <person name="Rubinfeld B."/>
            <person name="Courtot M."/>
            <person name="Singh J."/>
            <person name="Dalgard C.L."/>
            <person name="Hamilton T."/>
            <person name="Frey K.G."/>
            <person name="Gunde-Cimerman N."/>
            <person name="Dugan L."/>
            <person name="Daly M.J."/>
        </authorList>
    </citation>
    <scope>NUCLEOTIDE SEQUENCE [LARGE SCALE GENOMIC DNA]</scope>
    <source>
        <strain evidence="8 9">MD1149</strain>
    </source>
</reference>
<feature type="transmembrane region" description="Helical" evidence="7">
    <location>
        <begin position="26"/>
        <end position="44"/>
    </location>
</feature>
<dbReference type="InterPro" id="IPR008568">
    <property type="entry name" value="EMC3"/>
</dbReference>
<dbReference type="GO" id="GO:0034975">
    <property type="term" value="P:protein folding in endoplasmic reticulum"/>
    <property type="evidence" value="ECO:0007669"/>
    <property type="project" value="TreeGrafter"/>
</dbReference>
<accession>A0A2S5B389</accession>
<evidence type="ECO:0000313" key="9">
    <source>
        <dbReference type="Proteomes" id="UP000237144"/>
    </source>
</evidence>
<protein>
    <recommendedName>
        <fullName evidence="3">ER membrane protein complex subunit 3</fullName>
    </recommendedName>
</protein>
<dbReference type="PANTHER" id="PTHR13116:SF5">
    <property type="entry name" value="ER MEMBRANE PROTEIN COMPLEX SUBUNIT 3"/>
    <property type="match status" value="1"/>
</dbReference>
<dbReference type="GO" id="GO:0072546">
    <property type="term" value="C:EMC complex"/>
    <property type="evidence" value="ECO:0007669"/>
    <property type="project" value="TreeGrafter"/>
</dbReference>
<proteinExistence type="inferred from homology"/>
<evidence type="ECO:0000256" key="5">
    <source>
        <dbReference type="ARBA" id="ARBA00022989"/>
    </source>
</evidence>
<evidence type="ECO:0000256" key="4">
    <source>
        <dbReference type="ARBA" id="ARBA00022692"/>
    </source>
</evidence>
<keyword evidence="5 7" id="KW-1133">Transmembrane helix</keyword>
<sequence length="298" mass="31896">MATPYQRVYDGPAADFTLSPAIRDKVLLPLTLVVLLSGVLRFVIAKYFDSPPKPQPPLAIREQRAITRGQLLRAHSSYLPPSGFTSLRSHLADAYNAGAYLKEPAPAEGAAVTPKPNPFEDPAAMDAMLDGLKDMMGKQAAGFVPQMATMYLVNRFFPPALLARIPFPLPVRFKDLLHRGAPLEVLTGLDASWCSGSSWYIICMFGLSPVYQLLLGDGMSANNMAAMNPMMAAAPAAGGASGAGAAAGPAPPPQMPGAPGPDYLKMFRAERENLDIVEYSWAADGVEDRLLERFGSTS</sequence>
<dbReference type="STRING" id="741276.A0A2S5B389"/>
<gene>
    <name evidence="8" type="ORF">BMF94_5549</name>
</gene>
<evidence type="ECO:0000256" key="3">
    <source>
        <dbReference type="ARBA" id="ARBA00020822"/>
    </source>
</evidence>
<name>A0A2S5B389_9BASI</name>
<keyword evidence="6 7" id="KW-0472">Membrane</keyword>
<evidence type="ECO:0000313" key="8">
    <source>
        <dbReference type="EMBL" id="POY71237.1"/>
    </source>
</evidence>